<evidence type="ECO:0000313" key="5">
    <source>
        <dbReference type="Proteomes" id="UP000254374"/>
    </source>
</evidence>
<evidence type="ECO:0000256" key="1">
    <source>
        <dbReference type="SAM" id="Phobius"/>
    </source>
</evidence>
<dbReference type="STRING" id="464.Lgor_0971"/>
<reference evidence="3 5" key="2">
    <citation type="submission" date="2018-06" db="EMBL/GenBank/DDBJ databases">
        <authorList>
            <consortium name="Pathogen Informatics"/>
            <person name="Doyle S."/>
        </authorList>
    </citation>
    <scope>NUCLEOTIDE SEQUENCE [LARGE SCALE GENOMIC DNA]</scope>
    <source>
        <strain evidence="3 5">NCTC11401</strain>
    </source>
</reference>
<evidence type="ECO:0000313" key="2">
    <source>
        <dbReference type="EMBL" id="SIR33428.1"/>
    </source>
</evidence>
<keyword evidence="1" id="KW-1133">Transmembrane helix</keyword>
<dbReference type="AlphaFoldDB" id="A0A377GEZ5"/>
<protein>
    <submittedName>
        <fullName evidence="3">Uncharacterized protein</fullName>
    </submittedName>
</protein>
<dbReference type="Proteomes" id="UP000186808">
    <property type="component" value="Unassembled WGS sequence"/>
</dbReference>
<feature type="transmembrane region" description="Helical" evidence="1">
    <location>
        <begin position="55"/>
        <end position="73"/>
    </location>
</feature>
<dbReference type="EMBL" id="UGGV01000001">
    <property type="protein sequence ID" value="STO23387.1"/>
    <property type="molecule type" value="Genomic_DNA"/>
</dbReference>
<organism evidence="3 5">
    <name type="scientific">Fluoribacter gormanii</name>
    <dbReference type="NCBI Taxonomy" id="464"/>
    <lineage>
        <taxon>Bacteria</taxon>
        <taxon>Pseudomonadati</taxon>
        <taxon>Pseudomonadota</taxon>
        <taxon>Gammaproteobacteria</taxon>
        <taxon>Legionellales</taxon>
        <taxon>Legionellaceae</taxon>
        <taxon>Fluoribacter</taxon>
    </lineage>
</organism>
<proteinExistence type="predicted"/>
<reference evidence="2 4" key="1">
    <citation type="submission" date="2017-01" db="EMBL/GenBank/DDBJ databases">
        <authorList>
            <person name="Varghese N."/>
            <person name="Submissions S."/>
        </authorList>
    </citation>
    <scope>NUCLEOTIDE SEQUENCE [LARGE SCALE GENOMIC DNA]</scope>
    <source>
        <strain evidence="2 4">ATCC 33342</strain>
    </source>
</reference>
<keyword evidence="4" id="KW-1185">Reference proteome</keyword>
<sequence length="91" mass="11310">MYEQNYILWILRENLFPHKRRRDLFVVSTLTPFINNRSPRRVNSSFKPFLHVRTYMNYKLCFYFCFAPMYGFYNTHMQIQRINLLMIEDSI</sequence>
<dbReference type="EMBL" id="FTNL01000010">
    <property type="protein sequence ID" value="SIR33428.1"/>
    <property type="molecule type" value="Genomic_DNA"/>
</dbReference>
<dbReference type="Proteomes" id="UP000254374">
    <property type="component" value="Unassembled WGS sequence"/>
</dbReference>
<name>A0A377GEZ5_9GAMM</name>
<keyword evidence="1" id="KW-0812">Transmembrane</keyword>
<evidence type="ECO:0000313" key="4">
    <source>
        <dbReference type="Proteomes" id="UP000186808"/>
    </source>
</evidence>
<keyword evidence="1" id="KW-0472">Membrane</keyword>
<accession>A0A377GEZ5</accession>
<evidence type="ECO:0000313" key="3">
    <source>
        <dbReference type="EMBL" id="STO23387.1"/>
    </source>
</evidence>
<gene>
    <name evidence="3" type="ORF">NCTC11401_00178</name>
    <name evidence="2" type="ORF">SAMN05421777_11082</name>
</gene>